<evidence type="ECO:0000313" key="1">
    <source>
        <dbReference type="EMBL" id="GGJ55826.1"/>
    </source>
</evidence>
<proteinExistence type="predicted"/>
<organism evidence="1 2">
    <name type="scientific">Deinococcus roseus</name>
    <dbReference type="NCBI Taxonomy" id="392414"/>
    <lineage>
        <taxon>Bacteria</taxon>
        <taxon>Thermotogati</taxon>
        <taxon>Deinococcota</taxon>
        <taxon>Deinococci</taxon>
        <taxon>Deinococcales</taxon>
        <taxon>Deinococcaceae</taxon>
        <taxon>Deinococcus</taxon>
    </lineage>
</organism>
<protein>
    <submittedName>
        <fullName evidence="1">Uncharacterized protein</fullName>
    </submittedName>
</protein>
<comment type="caution">
    <text evidence="1">The sequence shown here is derived from an EMBL/GenBank/DDBJ whole genome shotgun (WGS) entry which is preliminary data.</text>
</comment>
<reference evidence="2" key="1">
    <citation type="journal article" date="2019" name="Int. J. Syst. Evol. Microbiol.">
        <title>The Global Catalogue of Microorganisms (GCM) 10K type strain sequencing project: providing services to taxonomists for standard genome sequencing and annotation.</title>
        <authorList>
            <consortium name="The Broad Institute Genomics Platform"/>
            <consortium name="The Broad Institute Genome Sequencing Center for Infectious Disease"/>
            <person name="Wu L."/>
            <person name="Ma J."/>
        </authorList>
    </citation>
    <scope>NUCLEOTIDE SEQUENCE [LARGE SCALE GENOMIC DNA]</scope>
    <source>
        <strain evidence="2">JCM 14370</strain>
    </source>
</reference>
<accession>A0ABQ2DF66</accession>
<gene>
    <name evidence="1" type="ORF">GCM10008938_47500</name>
</gene>
<dbReference type="RefSeq" id="WP_189008079.1">
    <property type="nucleotide sequence ID" value="NZ_BMOD01000033.1"/>
</dbReference>
<sequence length="157" mass="18205">MLKRLLQSSQMVLLDLESGTPPTESLTVLKSTLRNLQHPITCYLAFGHGLAGIITIHHLHHIEFLPICQRPEMYYWMNDQAPHTDTISEHHYRTLTTWAAAGIPHQHLEDLLTDQERIDLYAKMVHHHTTHPQGNTFLHSFIHALQNTPELHPRIWP</sequence>
<name>A0ABQ2DF66_9DEIO</name>
<dbReference type="Proteomes" id="UP000632222">
    <property type="component" value="Unassembled WGS sequence"/>
</dbReference>
<keyword evidence="2" id="KW-1185">Reference proteome</keyword>
<dbReference type="EMBL" id="BMOD01000033">
    <property type="protein sequence ID" value="GGJ55826.1"/>
    <property type="molecule type" value="Genomic_DNA"/>
</dbReference>
<evidence type="ECO:0000313" key="2">
    <source>
        <dbReference type="Proteomes" id="UP000632222"/>
    </source>
</evidence>